<protein>
    <submittedName>
        <fullName evidence="2">Unannotated protein</fullName>
    </submittedName>
</protein>
<evidence type="ECO:0000256" key="1">
    <source>
        <dbReference type="ARBA" id="ARBA00023125"/>
    </source>
</evidence>
<dbReference type="Gene3D" id="2.40.50.140">
    <property type="entry name" value="Nucleic acid-binding proteins"/>
    <property type="match status" value="1"/>
</dbReference>
<dbReference type="EMBL" id="CAFBMR010000022">
    <property type="protein sequence ID" value="CAB4910692.1"/>
    <property type="molecule type" value="Genomic_DNA"/>
</dbReference>
<dbReference type="InterPro" id="IPR000424">
    <property type="entry name" value="Primosome_PriB/ssb"/>
</dbReference>
<sequence>MSVQSINEVRLVGRVSGVAQTTLPSGDEIVTFRVVTDRAASHRGPSGRVKVDTLDCVVFSATARRKVLALTDGDWVEAVGALRRRFWRGASGASSRTEVEVRRVSKARA</sequence>
<organism evidence="2">
    <name type="scientific">freshwater metagenome</name>
    <dbReference type="NCBI Taxonomy" id="449393"/>
    <lineage>
        <taxon>unclassified sequences</taxon>
        <taxon>metagenomes</taxon>
        <taxon>ecological metagenomes</taxon>
    </lineage>
</organism>
<evidence type="ECO:0000313" key="2">
    <source>
        <dbReference type="EMBL" id="CAB4910692.1"/>
    </source>
</evidence>
<accession>A0A6J7GSD1</accession>
<dbReference type="AlphaFoldDB" id="A0A6J7GSD1"/>
<dbReference type="SUPFAM" id="SSF50249">
    <property type="entry name" value="Nucleic acid-binding proteins"/>
    <property type="match status" value="1"/>
</dbReference>
<dbReference type="Pfam" id="PF00436">
    <property type="entry name" value="SSB"/>
    <property type="match status" value="1"/>
</dbReference>
<dbReference type="GO" id="GO:0003697">
    <property type="term" value="F:single-stranded DNA binding"/>
    <property type="evidence" value="ECO:0007669"/>
    <property type="project" value="InterPro"/>
</dbReference>
<keyword evidence="1" id="KW-0238">DNA-binding</keyword>
<gene>
    <name evidence="2" type="ORF">UFOPK3610_00773</name>
</gene>
<reference evidence="2" key="1">
    <citation type="submission" date="2020-05" db="EMBL/GenBank/DDBJ databases">
        <authorList>
            <person name="Chiriac C."/>
            <person name="Salcher M."/>
            <person name="Ghai R."/>
            <person name="Kavagutti S V."/>
        </authorList>
    </citation>
    <scope>NUCLEOTIDE SEQUENCE</scope>
</reference>
<proteinExistence type="predicted"/>
<dbReference type="PROSITE" id="PS50935">
    <property type="entry name" value="SSB"/>
    <property type="match status" value="1"/>
</dbReference>
<dbReference type="InterPro" id="IPR012340">
    <property type="entry name" value="NA-bd_OB-fold"/>
</dbReference>
<name>A0A6J7GSD1_9ZZZZ</name>